<dbReference type="GO" id="GO:2001244">
    <property type="term" value="P:positive regulation of intrinsic apoptotic signaling pathway"/>
    <property type="evidence" value="ECO:0007669"/>
    <property type="project" value="TreeGrafter"/>
</dbReference>
<protein>
    <submittedName>
        <fullName evidence="2">Dual specificity phosphatase</fullName>
        <ecNumber evidence="2">3.1.3.16</ecNumber>
        <ecNumber evidence="2">3.1.3.41</ecNumber>
    </submittedName>
</protein>
<evidence type="ECO:0000259" key="1">
    <source>
        <dbReference type="Pfam" id="PF00782"/>
    </source>
</evidence>
<evidence type="ECO:0000313" key="3">
    <source>
        <dbReference type="Proteomes" id="UP000276133"/>
    </source>
</evidence>
<dbReference type="GO" id="GO:0004864">
    <property type="term" value="F:protein phosphatase inhibitor activity"/>
    <property type="evidence" value="ECO:0007669"/>
    <property type="project" value="TreeGrafter"/>
</dbReference>
<gene>
    <name evidence="2" type="ORF">BpHYR1_053787</name>
</gene>
<dbReference type="EMBL" id="REGN01000004">
    <property type="protein sequence ID" value="RNA45220.1"/>
    <property type="molecule type" value="Genomic_DNA"/>
</dbReference>
<accession>A0A3M7TCJ0</accession>
<dbReference type="GO" id="GO:0062030">
    <property type="term" value="P:negative regulation of stress granule assembly"/>
    <property type="evidence" value="ECO:0007669"/>
    <property type="project" value="TreeGrafter"/>
</dbReference>
<feature type="domain" description="Dual specificity phosphatase catalytic" evidence="1">
    <location>
        <begin position="5"/>
        <end position="98"/>
    </location>
</feature>
<dbReference type="EC" id="3.1.3.41" evidence="2"/>
<dbReference type="AlphaFoldDB" id="A0A3M7TCJ0"/>
<dbReference type="InterPro" id="IPR000340">
    <property type="entry name" value="Dual-sp_phosphatase_cat-dom"/>
</dbReference>
<dbReference type="Proteomes" id="UP000276133">
    <property type="component" value="Unassembled WGS sequence"/>
</dbReference>
<dbReference type="PANTHER" id="PTHR46659:SF1">
    <property type="entry name" value="SERINE_THREONINE_TYROSINE-INTERACTING-LIKE PROTEIN 1"/>
    <property type="match status" value="1"/>
</dbReference>
<organism evidence="2 3">
    <name type="scientific">Brachionus plicatilis</name>
    <name type="common">Marine rotifer</name>
    <name type="synonym">Brachionus muelleri</name>
    <dbReference type="NCBI Taxonomy" id="10195"/>
    <lineage>
        <taxon>Eukaryota</taxon>
        <taxon>Metazoa</taxon>
        <taxon>Spiralia</taxon>
        <taxon>Gnathifera</taxon>
        <taxon>Rotifera</taxon>
        <taxon>Eurotatoria</taxon>
        <taxon>Monogononta</taxon>
        <taxon>Pseudotrocha</taxon>
        <taxon>Ploima</taxon>
        <taxon>Brachionidae</taxon>
        <taxon>Brachionus</taxon>
    </lineage>
</organism>
<dbReference type="GO" id="GO:0019903">
    <property type="term" value="F:protein phosphatase binding"/>
    <property type="evidence" value="ECO:0007669"/>
    <property type="project" value="TreeGrafter"/>
</dbReference>
<keyword evidence="3" id="KW-1185">Reference proteome</keyword>
<dbReference type="SUPFAM" id="SSF52799">
    <property type="entry name" value="(Phosphotyrosine protein) phosphatases II"/>
    <property type="match status" value="1"/>
</dbReference>
<dbReference type="STRING" id="10195.A0A3M7TCJ0"/>
<proteinExistence type="predicted"/>
<name>A0A3M7TCJ0_BRAPC</name>
<dbReference type="GO" id="GO:0001691">
    <property type="term" value="F:pseudophosphatase activity"/>
    <property type="evidence" value="ECO:0007669"/>
    <property type="project" value="TreeGrafter"/>
</dbReference>
<keyword evidence="2" id="KW-0378">Hydrolase</keyword>
<dbReference type="OrthoDB" id="2017893at2759"/>
<dbReference type="GO" id="GO:0005739">
    <property type="term" value="C:mitochondrion"/>
    <property type="evidence" value="ECO:0007669"/>
    <property type="project" value="TreeGrafter"/>
</dbReference>
<dbReference type="EC" id="3.1.3.16" evidence="2"/>
<dbReference type="InterPro" id="IPR029021">
    <property type="entry name" value="Prot-tyrosine_phosphatase-like"/>
</dbReference>
<sequence length="101" mass="11564">IPVEQSIDNIKIGVKDEPEESLKEYLQEALNFMDVNIKNRKQPCLVFSDLGISRSAAIVIAYLVYSDKMSINEAFGRVFKCKKIQPQISFLSEISEYFANR</sequence>
<dbReference type="Pfam" id="PF00782">
    <property type="entry name" value="DSPc"/>
    <property type="match status" value="1"/>
</dbReference>
<feature type="non-terminal residue" evidence="2">
    <location>
        <position position="1"/>
    </location>
</feature>
<comment type="caution">
    <text evidence="2">The sequence shown here is derived from an EMBL/GenBank/DDBJ whole genome shotgun (WGS) entry which is preliminary data.</text>
</comment>
<reference evidence="2 3" key="1">
    <citation type="journal article" date="2018" name="Sci. Rep.">
        <title>Genomic signatures of local adaptation to the degree of environmental predictability in rotifers.</title>
        <authorList>
            <person name="Franch-Gras L."/>
            <person name="Hahn C."/>
            <person name="Garcia-Roger E.M."/>
            <person name="Carmona M.J."/>
            <person name="Serra M."/>
            <person name="Gomez A."/>
        </authorList>
    </citation>
    <scope>NUCLEOTIDE SEQUENCE [LARGE SCALE GENOMIC DNA]</scope>
    <source>
        <strain evidence="2">HYR1</strain>
    </source>
</reference>
<dbReference type="Gene3D" id="3.90.190.10">
    <property type="entry name" value="Protein tyrosine phosphatase superfamily"/>
    <property type="match status" value="1"/>
</dbReference>
<dbReference type="PANTHER" id="PTHR46659">
    <property type="entry name" value="SERINE/THREONINE/TYROSINE-INTERACTING-LIKE PROTEIN 1"/>
    <property type="match status" value="1"/>
</dbReference>
<dbReference type="InterPro" id="IPR053272">
    <property type="entry name" value="STY_interacting-like"/>
</dbReference>
<dbReference type="GO" id="GO:0004722">
    <property type="term" value="F:protein serine/threonine phosphatase activity"/>
    <property type="evidence" value="ECO:0007669"/>
    <property type="project" value="UniProtKB-EC"/>
</dbReference>
<evidence type="ECO:0000313" key="2">
    <source>
        <dbReference type="EMBL" id="RNA45220.1"/>
    </source>
</evidence>